<keyword evidence="4" id="KW-1185">Reference proteome</keyword>
<protein>
    <recommendedName>
        <fullName evidence="2">Prenyltransferase alpha-alpha toroid domain-containing protein</fullName>
    </recommendedName>
</protein>
<dbReference type="GO" id="GO:0003824">
    <property type="term" value="F:catalytic activity"/>
    <property type="evidence" value="ECO:0007669"/>
    <property type="project" value="InterPro"/>
</dbReference>
<dbReference type="InterPro" id="IPR001330">
    <property type="entry name" value="Prenyltrans"/>
</dbReference>
<dbReference type="Pfam" id="PF00432">
    <property type="entry name" value="Prenyltrans"/>
    <property type="match status" value="3"/>
</dbReference>
<dbReference type="HOGENOM" id="CLU_085650_0_0_2"/>
<dbReference type="Proteomes" id="UP000029980">
    <property type="component" value="Chromosome"/>
</dbReference>
<dbReference type="RefSeq" id="WP_050003489.1">
    <property type="nucleotide sequence ID" value="NZ_CP008887.1"/>
</dbReference>
<dbReference type="InterPro" id="IPR008930">
    <property type="entry name" value="Terpenoid_cyclase/PrenylTrfase"/>
</dbReference>
<dbReference type="CDD" id="cd00688">
    <property type="entry name" value="ISOPREN_C2_like"/>
    <property type="match status" value="1"/>
</dbReference>
<proteinExistence type="predicted"/>
<evidence type="ECO:0000313" key="3">
    <source>
        <dbReference type="EMBL" id="AIU70521.1"/>
    </source>
</evidence>
<dbReference type="AlphaFoldDB" id="A0A097QVM0"/>
<dbReference type="GeneID" id="25153641"/>
<dbReference type="InterPro" id="IPR016648">
    <property type="entry name" value="UCP016175_prenyltrans-rel"/>
</dbReference>
<keyword evidence="1" id="KW-0677">Repeat</keyword>
<feature type="domain" description="Prenyltransferase alpha-alpha toroid" evidence="2">
    <location>
        <begin position="209"/>
        <end position="284"/>
    </location>
</feature>
<name>A0A097QVM0_9EURY</name>
<dbReference type="EMBL" id="CP008887">
    <property type="protein sequence ID" value="AIU70521.1"/>
    <property type="molecule type" value="Genomic_DNA"/>
</dbReference>
<sequence>MGSKLRRLGRYVNVNAVLRYVEERRHEDGGYCFVSVLSDTNVNDTYYAVKIYKLLGLEFPKPEKTIEFLASAIQPQTAVVAIAMALEGLALLGAKDTAREKTEIVFTKYNPSEGKFAVGLGGSEEFGTATPLEATYWVTKAFDAVGLKFNPDERDAIREFVMKFRNGNGYGVKQPTTTMTYQALFTLYILGYRPPKSPHFRNCELCGDWGGFTEVPYSLPPYLEPTFYATRGLELQDETPTCPRRHVWFIRQLWNSNGGFRRSLELGISNFQNTYRALAVVDFMSRFV</sequence>
<evidence type="ECO:0000313" key="4">
    <source>
        <dbReference type="Proteomes" id="UP000029980"/>
    </source>
</evidence>
<dbReference type="Gene3D" id="1.50.10.20">
    <property type="match status" value="1"/>
</dbReference>
<reference evidence="3 4" key="1">
    <citation type="journal article" date="2015" name="Int. J. Syst. Evol. Microbiol.">
        <title>Thermococcus eurythermalis sp. nov., a conditional piezophilic hyperthermophilic archaeon with a wide temperature range isolated from an oil-immersed chimney in the Guaymas Basin.</title>
        <authorList>
            <person name="Zhao W."/>
            <person name="Zeng X."/>
            <person name="Xiao X."/>
        </authorList>
    </citation>
    <scope>NUCLEOTIDE SEQUENCE [LARGE SCALE GENOMIC DNA]</scope>
    <source>
        <strain evidence="3 4">A501</strain>
    </source>
</reference>
<feature type="domain" description="Prenyltransferase alpha-alpha toroid" evidence="2">
    <location>
        <begin position="133"/>
        <end position="191"/>
    </location>
</feature>
<dbReference type="KEGG" id="teu:TEU_09375"/>
<organism evidence="3 4">
    <name type="scientific">Thermococcus eurythermalis</name>
    <dbReference type="NCBI Taxonomy" id="1505907"/>
    <lineage>
        <taxon>Archaea</taxon>
        <taxon>Methanobacteriati</taxon>
        <taxon>Methanobacteriota</taxon>
        <taxon>Thermococci</taxon>
        <taxon>Thermococcales</taxon>
        <taxon>Thermococcaceae</taxon>
        <taxon>Thermococcus</taxon>
    </lineage>
</organism>
<evidence type="ECO:0000259" key="2">
    <source>
        <dbReference type="Pfam" id="PF00432"/>
    </source>
</evidence>
<evidence type="ECO:0000256" key="1">
    <source>
        <dbReference type="ARBA" id="ARBA00022737"/>
    </source>
</evidence>
<gene>
    <name evidence="3" type="ORF">TEU_09375</name>
</gene>
<accession>A0A097QVM0</accession>
<dbReference type="PIRSF" id="PIRSF016175">
    <property type="entry name" value="UCP016175"/>
    <property type="match status" value="1"/>
</dbReference>
<dbReference type="STRING" id="1505907.TEU_09375"/>
<feature type="domain" description="Prenyltransferase alpha-alpha toroid" evidence="2">
    <location>
        <begin position="16"/>
        <end position="75"/>
    </location>
</feature>
<dbReference type="OrthoDB" id="84819at2157"/>
<dbReference type="SUPFAM" id="SSF48239">
    <property type="entry name" value="Terpenoid cyclases/Protein prenyltransferases"/>
    <property type="match status" value="1"/>
</dbReference>